<organism evidence="8 9">
    <name type="scientific">Candidatus Sungbacteria bacterium RIFCSPLOWO2_01_FULL_59_16</name>
    <dbReference type="NCBI Taxonomy" id="1802280"/>
    <lineage>
        <taxon>Bacteria</taxon>
        <taxon>Candidatus Sungiibacteriota</taxon>
    </lineage>
</organism>
<protein>
    <recommendedName>
        <fullName evidence="5">tRNA pseudouridine synthase B</fullName>
        <ecNumber evidence="5">5.4.99.25</ecNumber>
    </recommendedName>
    <alternativeName>
        <fullName evidence="5">tRNA pseudouridine(55) synthase</fullName>
        <shortName evidence="5">Psi55 synthase</shortName>
    </alternativeName>
    <alternativeName>
        <fullName evidence="5">tRNA pseudouridylate synthase</fullName>
    </alternativeName>
    <alternativeName>
        <fullName evidence="5">tRNA-uridine isomerase</fullName>
    </alternativeName>
</protein>
<dbReference type="GO" id="GO:0160148">
    <property type="term" value="F:tRNA pseudouridine(55) synthase activity"/>
    <property type="evidence" value="ECO:0007669"/>
    <property type="project" value="UniProtKB-EC"/>
</dbReference>
<dbReference type="GO" id="GO:0003723">
    <property type="term" value="F:RNA binding"/>
    <property type="evidence" value="ECO:0007669"/>
    <property type="project" value="InterPro"/>
</dbReference>
<dbReference type="GO" id="GO:1990481">
    <property type="term" value="P:mRNA pseudouridine synthesis"/>
    <property type="evidence" value="ECO:0007669"/>
    <property type="project" value="TreeGrafter"/>
</dbReference>
<feature type="domain" description="tRNA pseudouridylate synthase B C-terminal" evidence="7">
    <location>
        <begin position="180"/>
        <end position="222"/>
    </location>
</feature>
<comment type="caution">
    <text evidence="8">The sequence shown here is derived from an EMBL/GenBank/DDBJ whole genome shotgun (WGS) entry which is preliminary data.</text>
</comment>
<reference evidence="8 9" key="1">
    <citation type="journal article" date="2016" name="Nat. Commun.">
        <title>Thousands of microbial genomes shed light on interconnected biogeochemical processes in an aquifer system.</title>
        <authorList>
            <person name="Anantharaman K."/>
            <person name="Brown C.T."/>
            <person name="Hug L.A."/>
            <person name="Sharon I."/>
            <person name="Castelle C.J."/>
            <person name="Probst A.J."/>
            <person name="Thomas B.C."/>
            <person name="Singh A."/>
            <person name="Wilkins M.J."/>
            <person name="Karaoz U."/>
            <person name="Brodie E.L."/>
            <person name="Williams K.H."/>
            <person name="Hubbard S.S."/>
            <person name="Banfield J.F."/>
        </authorList>
    </citation>
    <scope>NUCLEOTIDE SEQUENCE [LARGE SCALE GENOMIC DNA]</scope>
</reference>
<dbReference type="NCBIfam" id="TIGR00431">
    <property type="entry name" value="TruB"/>
    <property type="match status" value="1"/>
</dbReference>
<keyword evidence="4 5" id="KW-0413">Isomerase</keyword>
<evidence type="ECO:0000256" key="2">
    <source>
        <dbReference type="ARBA" id="ARBA00005642"/>
    </source>
</evidence>
<dbReference type="GO" id="GO:0031119">
    <property type="term" value="P:tRNA pseudouridine synthesis"/>
    <property type="evidence" value="ECO:0007669"/>
    <property type="project" value="UniProtKB-UniRule"/>
</dbReference>
<evidence type="ECO:0000313" key="9">
    <source>
        <dbReference type="Proteomes" id="UP000176705"/>
    </source>
</evidence>
<keyword evidence="3 5" id="KW-0819">tRNA processing</keyword>
<dbReference type="Proteomes" id="UP000176705">
    <property type="component" value="Unassembled WGS sequence"/>
</dbReference>
<dbReference type="HAMAP" id="MF_01080">
    <property type="entry name" value="TruB_bact"/>
    <property type="match status" value="1"/>
</dbReference>
<dbReference type="Gene3D" id="3.30.2350.10">
    <property type="entry name" value="Pseudouridine synthase"/>
    <property type="match status" value="1"/>
</dbReference>
<dbReference type="PANTHER" id="PTHR13767">
    <property type="entry name" value="TRNA-PSEUDOURIDINE SYNTHASE"/>
    <property type="match status" value="1"/>
</dbReference>
<sequence length="232" mass="24771">MTAIPPPGENFIALYKPKGPTSHDVVDAVRKATGERTVGHAGTLDPLARGILVVAIGRAATRQLKTIVGSEKEYIADIRLGASSTTDDAEGTTTMFPPSAIPDRDAVVNALQKFVGTIEQTPPAYSAVKIRGAPAHRRMRRGETIELKSRAVTIQKIELLSYAWPDLRIRVTTGPGVYIRALARDIGAALGTAGYLADLERTRVGAYTSKMAVPLDRITAALSSRARVASAR</sequence>
<dbReference type="EC" id="5.4.99.25" evidence="5"/>
<accession>A0A1G2LCU6</accession>
<feature type="active site" description="Nucleophile" evidence="5">
    <location>
        <position position="45"/>
    </location>
</feature>
<feature type="domain" description="Pseudouridine synthase II N-terminal" evidence="6">
    <location>
        <begin position="30"/>
        <end position="179"/>
    </location>
</feature>
<dbReference type="InterPro" id="IPR020103">
    <property type="entry name" value="PsdUridine_synth_cat_dom_sf"/>
</dbReference>
<comment type="similarity">
    <text evidence="2 5">Belongs to the pseudouridine synthase TruB family. Type 1 subfamily.</text>
</comment>
<dbReference type="EMBL" id="MHQS01000003">
    <property type="protein sequence ID" value="OHA09364.1"/>
    <property type="molecule type" value="Genomic_DNA"/>
</dbReference>
<dbReference type="Pfam" id="PF16198">
    <property type="entry name" value="TruB_C_2"/>
    <property type="match status" value="1"/>
</dbReference>
<evidence type="ECO:0000259" key="7">
    <source>
        <dbReference type="Pfam" id="PF16198"/>
    </source>
</evidence>
<evidence type="ECO:0000256" key="3">
    <source>
        <dbReference type="ARBA" id="ARBA00022694"/>
    </source>
</evidence>
<evidence type="ECO:0000256" key="1">
    <source>
        <dbReference type="ARBA" id="ARBA00000385"/>
    </source>
</evidence>
<dbReference type="InterPro" id="IPR002501">
    <property type="entry name" value="PsdUridine_synth_N"/>
</dbReference>
<dbReference type="PANTHER" id="PTHR13767:SF2">
    <property type="entry name" value="PSEUDOURIDYLATE SYNTHASE TRUB1"/>
    <property type="match status" value="1"/>
</dbReference>
<dbReference type="Pfam" id="PF01509">
    <property type="entry name" value="TruB_N"/>
    <property type="match status" value="1"/>
</dbReference>
<dbReference type="AlphaFoldDB" id="A0A1G2LCU6"/>
<name>A0A1G2LCU6_9BACT</name>
<comment type="catalytic activity">
    <reaction evidence="1 5">
        <text>uridine(55) in tRNA = pseudouridine(55) in tRNA</text>
        <dbReference type="Rhea" id="RHEA:42532"/>
        <dbReference type="Rhea" id="RHEA-COMP:10101"/>
        <dbReference type="Rhea" id="RHEA-COMP:10102"/>
        <dbReference type="ChEBI" id="CHEBI:65314"/>
        <dbReference type="ChEBI" id="CHEBI:65315"/>
        <dbReference type="EC" id="5.4.99.25"/>
    </reaction>
</comment>
<evidence type="ECO:0000259" key="6">
    <source>
        <dbReference type="Pfam" id="PF01509"/>
    </source>
</evidence>
<proteinExistence type="inferred from homology"/>
<evidence type="ECO:0000256" key="4">
    <source>
        <dbReference type="ARBA" id="ARBA00023235"/>
    </source>
</evidence>
<dbReference type="InterPro" id="IPR032819">
    <property type="entry name" value="TruB_C"/>
</dbReference>
<dbReference type="InterPro" id="IPR014780">
    <property type="entry name" value="tRNA_psdUridine_synth_TruB"/>
</dbReference>
<comment type="function">
    <text evidence="5">Responsible for synthesis of pseudouridine from uracil-55 in the psi GC loop of transfer RNAs.</text>
</comment>
<dbReference type="STRING" id="1802280.A3B37_02255"/>
<evidence type="ECO:0000313" key="8">
    <source>
        <dbReference type="EMBL" id="OHA09364.1"/>
    </source>
</evidence>
<dbReference type="SUPFAM" id="SSF55120">
    <property type="entry name" value="Pseudouridine synthase"/>
    <property type="match status" value="1"/>
</dbReference>
<gene>
    <name evidence="5" type="primary">truB</name>
    <name evidence="8" type="ORF">A3B37_02255</name>
</gene>
<dbReference type="CDD" id="cd02573">
    <property type="entry name" value="PseudoU_synth_EcTruB"/>
    <property type="match status" value="1"/>
</dbReference>
<evidence type="ECO:0000256" key="5">
    <source>
        <dbReference type="HAMAP-Rule" id="MF_01080"/>
    </source>
</evidence>